<dbReference type="RefSeq" id="WP_201807391.1">
    <property type="nucleotide sequence ID" value="NZ_JAERRI010000012.1"/>
</dbReference>
<organism evidence="1 2">
    <name type="scientific">Streptomyces siderophoricus</name>
    <dbReference type="NCBI Taxonomy" id="2802281"/>
    <lineage>
        <taxon>Bacteria</taxon>
        <taxon>Bacillati</taxon>
        <taxon>Actinomycetota</taxon>
        <taxon>Actinomycetes</taxon>
        <taxon>Kitasatosporales</taxon>
        <taxon>Streptomycetaceae</taxon>
        <taxon>Streptomyces</taxon>
    </lineage>
</organism>
<dbReference type="SUPFAM" id="SSF51395">
    <property type="entry name" value="FMN-linked oxidoreductases"/>
    <property type="match status" value="1"/>
</dbReference>
<dbReference type="EMBL" id="JAERRI010000012">
    <property type="protein sequence ID" value="MBL1092242.1"/>
    <property type="molecule type" value="Genomic_DNA"/>
</dbReference>
<proteinExistence type="predicted"/>
<accession>A0ABS1MWU2</accession>
<evidence type="ECO:0000313" key="1">
    <source>
        <dbReference type="EMBL" id="MBL1092242.1"/>
    </source>
</evidence>
<dbReference type="Proteomes" id="UP000629371">
    <property type="component" value="Unassembled WGS sequence"/>
</dbReference>
<evidence type="ECO:0000313" key="2">
    <source>
        <dbReference type="Proteomes" id="UP000629371"/>
    </source>
</evidence>
<protein>
    <submittedName>
        <fullName evidence="1">Uncharacterized protein</fullName>
    </submittedName>
</protein>
<dbReference type="InterPro" id="IPR013785">
    <property type="entry name" value="Aldolase_TIM"/>
</dbReference>
<gene>
    <name evidence="1" type="ORF">JK360_23085</name>
</gene>
<sequence length="54" mass="5932">MQARSDEPQRSTRLPSVNPDLVIRFALGRELAAGDPSTYYTGDARGYVDYPVSA</sequence>
<keyword evidence="2" id="KW-1185">Reference proteome</keyword>
<dbReference type="Gene3D" id="3.20.20.70">
    <property type="entry name" value="Aldolase class I"/>
    <property type="match status" value="1"/>
</dbReference>
<comment type="caution">
    <text evidence="1">The sequence shown here is derived from an EMBL/GenBank/DDBJ whole genome shotgun (WGS) entry which is preliminary data.</text>
</comment>
<reference evidence="1 2" key="1">
    <citation type="submission" date="2021-01" db="EMBL/GenBank/DDBJ databases">
        <title>WGS of actinomycetes isolated from Thailand.</title>
        <authorList>
            <person name="Thawai C."/>
        </authorList>
    </citation>
    <scope>NUCLEOTIDE SEQUENCE [LARGE SCALE GENOMIC DNA]</scope>
    <source>
        <strain evidence="1 2">CH9-7</strain>
    </source>
</reference>
<name>A0ABS1MWU2_9ACTN</name>